<gene>
    <name evidence="1" type="ORF">Abor_014_136</name>
</gene>
<dbReference type="GO" id="GO:0003700">
    <property type="term" value="F:DNA-binding transcription factor activity"/>
    <property type="evidence" value="ECO:0007669"/>
    <property type="project" value="InterPro"/>
</dbReference>
<dbReference type="InterPro" id="IPR031848">
    <property type="entry name" value="PrlF_antitoxin"/>
</dbReference>
<accession>A0A0D6NKS5</accession>
<reference evidence="1 2" key="1">
    <citation type="submission" date="2012-11" db="EMBL/GenBank/DDBJ databases">
        <title>Whole genome sequence of Acetobacter orientalis 21F-2.</title>
        <authorList>
            <person name="Azuma Y."/>
            <person name="Higashiura N."/>
            <person name="Hirakawa H."/>
            <person name="Matsushita K."/>
        </authorList>
    </citation>
    <scope>NUCLEOTIDE SEQUENCE [LARGE SCALE GENOMIC DNA]</scope>
    <source>
        <strain evidence="1 2">21F-2</strain>
    </source>
</reference>
<protein>
    <submittedName>
        <fullName evidence="1">Transcriptional regulator HtrA suppressor protein SohA</fullName>
    </submittedName>
</protein>
<evidence type="ECO:0000313" key="1">
    <source>
        <dbReference type="EMBL" id="GAN65971.1"/>
    </source>
</evidence>
<organism evidence="1 2">
    <name type="scientific">Acetobacter orientalis</name>
    <dbReference type="NCBI Taxonomy" id="146474"/>
    <lineage>
        <taxon>Bacteria</taxon>
        <taxon>Pseudomonadati</taxon>
        <taxon>Pseudomonadota</taxon>
        <taxon>Alphaproteobacteria</taxon>
        <taxon>Acetobacterales</taxon>
        <taxon>Acetobacteraceae</taxon>
        <taxon>Acetobacter</taxon>
    </lineage>
</organism>
<dbReference type="Gene3D" id="2.10.260.10">
    <property type="match status" value="1"/>
</dbReference>
<dbReference type="RefSeq" id="WP_048841002.1">
    <property type="nucleotide sequence ID" value="NZ_BAMX01000014.1"/>
</dbReference>
<dbReference type="GeneID" id="76204125"/>
<dbReference type="AlphaFoldDB" id="A0A0D6NKS5"/>
<name>A0A0D6NKS5_9PROT</name>
<dbReference type="GO" id="GO:0097351">
    <property type="term" value="F:toxin sequestering activity"/>
    <property type="evidence" value="ECO:0007669"/>
    <property type="project" value="InterPro"/>
</dbReference>
<dbReference type="EMBL" id="BAMX01000014">
    <property type="protein sequence ID" value="GAN65971.1"/>
    <property type="molecule type" value="Genomic_DNA"/>
</dbReference>
<dbReference type="GO" id="GO:0001558">
    <property type="term" value="P:regulation of cell growth"/>
    <property type="evidence" value="ECO:0007669"/>
    <property type="project" value="InterPro"/>
</dbReference>
<dbReference type="SUPFAM" id="SSF89447">
    <property type="entry name" value="AbrB/MazE/MraZ-like"/>
    <property type="match status" value="1"/>
</dbReference>
<comment type="caution">
    <text evidence="1">The sequence shown here is derived from an EMBL/GenBank/DDBJ whole genome shotgun (WGS) entry which is preliminary data.</text>
</comment>
<dbReference type="Proteomes" id="UP000032670">
    <property type="component" value="Unassembled WGS sequence"/>
</dbReference>
<sequence length="107" mass="12015">MPRVVEEVSTLTDRYQTTLPRGVRQYLRIGKRDQIRYVTEHGRVYIEPARVSAPDQALVPFLNLIANDVEANPGRIAALDTGFHQRIAEIVSGVEIDMDAPLSPDDE</sequence>
<dbReference type="InterPro" id="IPR037914">
    <property type="entry name" value="SpoVT-AbrB_sf"/>
</dbReference>
<proteinExistence type="predicted"/>
<accession>A0A6N3SSA3</accession>
<dbReference type="Pfam" id="PF15937">
    <property type="entry name" value="PrlF_antitoxin"/>
    <property type="match status" value="1"/>
</dbReference>
<keyword evidence="2" id="KW-1185">Reference proteome</keyword>
<dbReference type="STRING" id="1231341.Abor_014_136"/>
<evidence type="ECO:0000313" key="2">
    <source>
        <dbReference type="Proteomes" id="UP000032670"/>
    </source>
</evidence>